<dbReference type="GO" id="GO:0018580">
    <property type="term" value="F:nitronate monooxygenase activity"/>
    <property type="evidence" value="ECO:0007669"/>
    <property type="project" value="InterPro"/>
</dbReference>
<evidence type="ECO:0000256" key="1">
    <source>
        <dbReference type="ARBA" id="ARBA00022630"/>
    </source>
</evidence>
<keyword evidence="2" id="KW-0288">FMN</keyword>
<evidence type="ECO:0000256" key="2">
    <source>
        <dbReference type="ARBA" id="ARBA00022643"/>
    </source>
</evidence>
<evidence type="ECO:0000313" key="4">
    <source>
        <dbReference type="EMBL" id="CAF9940545.1"/>
    </source>
</evidence>
<reference evidence="4" key="1">
    <citation type="submission" date="2021-03" db="EMBL/GenBank/DDBJ databases">
        <authorList>
            <person name="Tagirdzhanova G."/>
        </authorList>
    </citation>
    <scope>NUCLEOTIDE SEQUENCE</scope>
</reference>
<keyword evidence="5" id="KW-1185">Reference proteome</keyword>
<dbReference type="Gene3D" id="3.20.20.70">
    <property type="entry name" value="Aldolase class I"/>
    <property type="match status" value="1"/>
</dbReference>
<proteinExistence type="predicted"/>
<evidence type="ECO:0000313" key="5">
    <source>
        <dbReference type="Proteomes" id="UP000664521"/>
    </source>
</evidence>
<evidence type="ECO:0000256" key="3">
    <source>
        <dbReference type="ARBA" id="ARBA00023002"/>
    </source>
</evidence>
<dbReference type="EMBL" id="CAJPDS010000156">
    <property type="protein sequence ID" value="CAF9940545.1"/>
    <property type="molecule type" value="Genomic_DNA"/>
</dbReference>
<dbReference type="PANTHER" id="PTHR32332">
    <property type="entry name" value="2-NITROPROPANE DIOXYGENASE"/>
    <property type="match status" value="1"/>
</dbReference>
<name>A0A8H3J4J5_9LECA</name>
<dbReference type="Proteomes" id="UP000664521">
    <property type="component" value="Unassembled WGS sequence"/>
</dbReference>
<keyword evidence="3" id="KW-0560">Oxidoreductase</keyword>
<sequence>MASTLLAHHPWTKHPLIISAPMRLIALAPLAVAVSQAGGLGFIGAGSDLNDLTNQLKHAKALFLDNHIKSEVLPVGVGFINWGADFQLALDILANHIPAVAWFFAPERNQDLLRWSTGVRDVTQGRTKIWIQIGTVADAVEVANLCNPDVLVVQGADAGGHGLERGAGIITLLPEVADAMQAIGKGNINLVAAGGIAEGRGVAACLALGAEGVVMGTRFLASEEANIAKGYQDDVLKSSDGGVRTVRSKVYDTLRGTTGWPDRYGGRGIINESYMDAVNGEVTDEMKRLYEKALTKGDEGWGEHGRLTAYAGTAIGLVHQVSPAHEIVSEVRSQALKLFSPPHTSKL</sequence>
<dbReference type="InterPro" id="IPR013785">
    <property type="entry name" value="Aldolase_TIM"/>
</dbReference>
<dbReference type="AlphaFoldDB" id="A0A8H3J4J5"/>
<protein>
    <recommendedName>
        <fullName evidence="6">Nitronate monooxygenase domain-containing protein</fullName>
    </recommendedName>
</protein>
<dbReference type="PANTHER" id="PTHR32332:SF34">
    <property type="entry name" value="2-NITROPROPANE DIOXYGENASE FAMILY, PUTATIVE-RELATED"/>
    <property type="match status" value="1"/>
</dbReference>
<dbReference type="CDD" id="cd04730">
    <property type="entry name" value="NPD_like"/>
    <property type="match status" value="1"/>
</dbReference>
<comment type="caution">
    <text evidence="4">The sequence shown here is derived from an EMBL/GenBank/DDBJ whole genome shotgun (WGS) entry which is preliminary data.</text>
</comment>
<dbReference type="SUPFAM" id="SSF51412">
    <property type="entry name" value="Inosine monophosphate dehydrogenase (IMPDH)"/>
    <property type="match status" value="1"/>
</dbReference>
<gene>
    <name evidence="4" type="ORF">HETSPECPRED_002440</name>
</gene>
<dbReference type="InterPro" id="IPR004136">
    <property type="entry name" value="NMO"/>
</dbReference>
<keyword evidence="1" id="KW-0285">Flavoprotein</keyword>
<accession>A0A8H3J4J5</accession>
<dbReference type="OrthoDB" id="2349068at2759"/>
<organism evidence="4 5">
    <name type="scientific">Heterodermia speciosa</name>
    <dbReference type="NCBI Taxonomy" id="116794"/>
    <lineage>
        <taxon>Eukaryota</taxon>
        <taxon>Fungi</taxon>
        <taxon>Dikarya</taxon>
        <taxon>Ascomycota</taxon>
        <taxon>Pezizomycotina</taxon>
        <taxon>Lecanoromycetes</taxon>
        <taxon>OSLEUM clade</taxon>
        <taxon>Lecanoromycetidae</taxon>
        <taxon>Caliciales</taxon>
        <taxon>Physciaceae</taxon>
        <taxon>Heterodermia</taxon>
    </lineage>
</organism>
<evidence type="ECO:0008006" key="6">
    <source>
        <dbReference type="Google" id="ProtNLM"/>
    </source>
</evidence>
<dbReference type="Pfam" id="PF03060">
    <property type="entry name" value="NMO"/>
    <property type="match status" value="1"/>
</dbReference>